<evidence type="ECO:0000313" key="3">
    <source>
        <dbReference type="EMBL" id="GBM87117.1"/>
    </source>
</evidence>
<evidence type="ECO:0000256" key="2">
    <source>
        <dbReference type="SAM" id="Phobius"/>
    </source>
</evidence>
<accession>A0A4Y2JAK6</accession>
<evidence type="ECO:0000256" key="1">
    <source>
        <dbReference type="SAM" id="MobiDB-lite"/>
    </source>
</evidence>
<proteinExistence type="predicted"/>
<keyword evidence="2" id="KW-1133">Transmembrane helix</keyword>
<feature type="region of interest" description="Disordered" evidence="1">
    <location>
        <begin position="51"/>
        <end position="88"/>
    </location>
</feature>
<evidence type="ECO:0000313" key="4">
    <source>
        <dbReference type="Proteomes" id="UP000499080"/>
    </source>
</evidence>
<sequence>MTEEKTFNPYSSLFFVFPFLLFFCCFFYPWFYEKVLKPFFQKRARRNHLKRRERAASDSARGRSSSENGYELQVLDRGEPSNSMCLDDNATTNNEMVNKYVEMTNKYMEMANKYDDDDDIDLAAPFHVLRRSKSLNDIDTVMYRY</sequence>
<keyword evidence="4" id="KW-1185">Reference proteome</keyword>
<dbReference type="OrthoDB" id="10545033at2759"/>
<feature type="compositionally biased region" description="Low complexity" evidence="1">
    <location>
        <begin position="57"/>
        <end position="66"/>
    </location>
</feature>
<reference evidence="3 4" key="1">
    <citation type="journal article" date="2019" name="Sci. Rep.">
        <title>Orb-weaving spider Araneus ventricosus genome elucidates the spidroin gene catalogue.</title>
        <authorList>
            <person name="Kono N."/>
            <person name="Nakamura H."/>
            <person name="Ohtoshi R."/>
            <person name="Moran D.A.P."/>
            <person name="Shinohara A."/>
            <person name="Yoshida Y."/>
            <person name="Fujiwara M."/>
            <person name="Mori M."/>
            <person name="Tomita M."/>
            <person name="Arakawa K."/>
        </authorList>
    </citation>
    <scope>NUCLEOTIDE SEQUENCE [LARGE SCALE GENOMIC DNA]</scope>
</reference>
<feature type="transmembrane region" description="Helical" evidence="2">
    <location>
        <begin position="12"/>
        <end position="32"/>
    </location>
</feature>
<organism evidence="3 4">
    <name type="scientific">Araneus ventricosus</name>
    <name type="common">Orbweaver spider</name>
    <name type="synonym">Epeira ventricosa</name>
    <dbReference type="NCBI Taxonomy" id="182803"/>
    <lineage>
        <taxon>Eukaryota</taxon>
        <taxon>Metazoa</taxon>
        <taxon>Ecdysozoa</taxon>
        <taxon>Arthropoda</taxon>
        <taxon>Chelicerata</taxon>
        <taxon>Arachnida</taxon>
        <taxon>Araneae</taxon>
        <taxon>Araneomorphae</taxon>
        <taxon>Entelegynae</taxon>
        <taxon>Araneoidea</taxon>
        <taxon>Araneidae</taxon>
        <taxon>Araneus</taxon>
    </lineage>
</organism>
<keyword evidence="2" id="KW-0812">Transmembrane</keyword>
<protein>
    <submittedName>
        <fullName evidence="3">Uncharacterized protein</fullName>
    </submittedName>
</protein>
<gene>
    <name evidence="3" type="ORF">AVEN_213350_1</name>
</gene>
<name>A0A4Y2JAK6_ARAVE</name>
<keyword evidence="2" id="KW-0472">Membrane</keyword>
<dbReference type="AlphaFoldDB" id="A0A4Y2JAK6"/>
<dbReference type="EMBL" id="BGPR01003359">
    <property type="protein sequence ID" value="GBM87117.1"/>
    <property type="molecule type" value="Genomic_DNA"/>
</dbReference>
<dbReference type="Proteomes" id="UP000499080">
    <property type="component" value="Unassembled WGS sequence"/>
</dbReference>
<comment type="caution">
    <text evidence="3">The sequence shown here is derived from an EMBL/GenBank/DDBJ whole genome shotgun (WGS) entry which is preliminary data.</text>
</comment>